<dbReference type="GO" id="GO:0000387">
    <property type="term" value="P:spliceosomal snRNP assembly"/>
    <property type="evidence" value="ECO:0007669"/>
    <property type="project" value="InterPro"/>
</dbReference>
<dbReference type="InterPro" id="IPR035426">
    <property type="entry name" value="Gemin2/Brr1"/>
</dbReference>
<name>A0A9P6W1Z2_MAUEX</name>
<dbReference type="AlphaFoldDB" id="A0A9P6W1Z2"/>
<dbReference type="OrthoDB" id="428895at2759"/>
<evidence type="ECO:0000313" key="1">
    <source>
        <dbReference type="EMBL" id="KAG0661492.1"/>
    </source>
</evidence>
<dbReference type="PRINTS" id="PR02039">
    <property type="entry name" value="SPLICEFRBRR1"/>
</dbReference>
<dbReference type="Pfam" id="PF04938">
    <property type="entry name" value="SIP1"/>
    <property type="match status" value="1"/>
</dbReference>
<organism evidence="1 2">
    <name type="scientific">Maudiozyma exigua</name>
    <name type="common">Yeast</name>
    <name type="synonym">Kazachstania exigua</name>
    <dbReference type="NCBI Taxonomy" id="34358"/>
    <lineage>
        <taxon>Eukaryota</taxon>
        <taxon>Fungi</taxon>
        <taxon>Dikarya</taxon>
        <taxon>Ascomycota</taxon>
        <taxon>Saccharomycotina</taxon>
        <taxon>Saccharomycetes</taxon>
        <taxon>Saccharomycetales</taxon>
        <taxon>Saccharomycetaceae</taxon>
        <taxon>Maudiozyma</taxon>
    </lineage>
</organism>
<reference evidence="1 2" key="1">
    <citation type="submission" date="2020-11" db="EMBL/GenBank/DDBJ databases">
        <title>Kefir isolates.</title>
        <authorList>
            <person name="Marcisauskas S."/>
            <person name="Kim Y."/>
            <person name="Blasche S."/>
        </authorList>
    </citation>
    <scope>NUCLEOTIDE SEQUENCE [LARGE SCALE GENOMIC DNA]</scope>
    <source>
        <strain evidence="1 2">OG2</strain>
    </source>
</reference>
<dbReference type="Proteomes" id="UP000750334">
    <property type="component" value="Unassembled WGS sequence"/>
</dbReference>
<sequence>MGENNTSGFVDPVFGQSPAFGLNDDAVNPLAIKYLKNVRREALALNITNYRPEQNNREIQYSASIYDDDDGENTLSNNIPQDSSKNTHAIELPGRLNNIGIDDLIIAPFSSSDDIVGDEKHSNSELALRLTIFNKSMDIWLKWFQDTRSKILNEAFTTQEYDDDTLDLLIYYLKEYLKKSKAGNRGIEGHLQNLLKDYYIDDEILSQNEWTIDEEWVAPALSRLRSIRIHDINDIKMCLKGNFSNKKPRNYEQWTKFIRENEPNSSIFATMLKQDDIWIILKFMKQNWLKVLMKKPEQSSRTSMWLLYSLFYLSENLNSTQLSTLRDFAKRCQGLYLEKFASRYSDDPQQQAYFKQISVKLPSEMKVIGIKYPLEHVTILELVLVVVSQVFGQKDLIIW</sequence>
<dbReference type="InterPro" id="IPR023251">
    <property type="entry name" value="Brr1"/>
</dbReference>
<gene>
    <name evidence="1" type="primary">BRR1</name>
    <name evidence="1" type="ORF">C6P45_001314</name>
</gene>
<comment type="caution">
    <text evidence="1">The sequence shown here is derived from an EMBL/GenBank/DDBJ whole genome shotgun (WGS) entry which is preliminary data.</text>
</comment>
<protein>
    <submittedName>
        <fullName evidence="1">Spliceosomal snRNP component</fullName>
    </submittedName>
</protein>
<dbReference type="GO" id="GO:0030532">
    <property type="term" value="C:small nuclear ribonucleoprotein complex"/>
    <property type="evidence" value="ECO:0007669"/>
    <property type="project" value="InterPro"/>
</dbReference>
<dbReference type="Gene3D" id="1.20.58.1070">
    <property type="match status" value="1"/>
</dbReference>
<accession>A0A9P6W1Z2</accession>
<evidence type="ECO:0000313" key="2">
    <source>
        <dbReference type="Proteomes" id="UP000750334"/>
    </source>
</evidence>
<dbReference type="EMBL" id="PUHR01000159">
    <property type="protein sequence ID" value="KAG0661492.1"/>
    <property type="molecule type" value="Genomic_DNA"/>
</dbReference>
<keyword evidence="2" id="KW-1185">Reference proteome</keyword>
<proteinExistence type="predicted"/>